<keyword evidence="8" id="KW-1185">Reference proteome</keyword>
<name>A0ABV9E032_9ACTN</name>
<organism evidence="7 8">
    <name type="scientific">Nocardiopsis mangrovi</name>
    <dbReference type="NCBI Taxonomy" id="1179818"/>
    <lineage>
        <taxon>Bacteria</taxon>
        <taxon>Bacillati</taxon>
        <taxon>Actinomycetota</taxon>
        <taxon>Actinomycetes</taxon>
        <taxon>Streptosporangiales</taxon>
        <taxon>Nocardiopsidaceae</taxon>
        <taxon>Nocardiopsis</taxon>
    </lineage>
</organism>
<evidence type="ECO:0000256" key="5">
    <source>
        <dbReference type="SAM" id="SignalP"/>
    </source>
</evidence>
<accession>A0ABV9E032</accession>
<dbReference type="PROSITE" id="PS50983">
    <property type="entry name" value="FE_B12_PBP"/>
    <property type="match status" value="1"/>
</dbReference>
<protein>
    <submittedName>
        <fullName evidence="7">ABC transporter substrate-binding protein</fullName>
    </submittedName>
</protein>
<gene>
    <name evidence="7" type="ORF">ACFO4E_21075</name>
</gene>
<dbReference type="PROSITE" id="PS51257">
    <property type="entry name" value="PROKAR_LIPOPROTEIN"/>
    <property type="match status" value="1"/>
</dbReference>
<evidence type="ECO:0000256" key="4">
    <source>
        <dbReference type="ARBA" id="ARBA00022729"/>
    </source>
</evidence>
<evidence type="ECO:0000256" key="3">
    <source>
        <dbReference type="ARBA" id="ARBA00022448"/>
    </source>
</evidence>
<dbReference type="Proteomes" id="UP001595923">
    <property type="component" value="Unassembled WGS sequence"/>
</dbReference>
<feature type="chain" id="PRO_5047225003" evidence="5">
    <location>
        <begin position="31"/>
        <end position="341"/>
    </location>
</feature>
<dbReference type="Pfam" id="PF01497">
    <property type="entry name" value="Peripla_BP_2"/>
    <property type="match status" value="1"/>
</dbReference>
<dbReference type="EMBL" id="JBHSFQ010000023">
    <property type="protein sequence ID" value="MFC4564362.1"/>
    <property type="molecule type" value="Genomic_DNA"/>
</dbReference>
<comment type="subcellular location">
    <subcellularLocation>
        <location evidence="1">Cell envelope</location>
    </subcellularLocation>
</comment>
<dbReference type="PANTHER" id="PTHR30532">
    <property type="entry name" value="IRON III DICITRATE-BINDING PERIPLASMIC PROTEIN"/>
    <property type="match status" value="1"/>
</dbReference>
<evidence type="ECO:0000256" key="1">
    <source>
        <dbReference type="ARBA" id="ARBA00004196"/>
    </source>
</evidence>
<proteinExistence type="inferred from homology"/>
<feature type="domain" description="Fe/B12 periplasmic-binding" evidence="6">
    <location>
        <begin position="78"/>
        <end position="341"/>
    </location>
</feature>
<comment type="similarity">
    <text evidence="2">Belongs to the bacterial solute-binding protein 8 family.</text>
</comment>
<dbReference type="RefSeq" id="WP_378577401.1">
    <property type="nucleotide sequence ID" value="NZ_JBHSFQ010000023.1"/>
</dbReference>
<comment type="caution">
    <text evidence="7">The sequence shown here is derived from an EMBL/GenBank/DDBJ whole genome shotgun (WGS) entry which is preliminary data.</text>
</comment>
<evidence type="ECO:0000256" key="2">
    <source>
        <dbReference type="ARBA" id="ARBA00008814"/>
    </source>
</evidence>
<evidence type="ECO:0000259" key="6">
    <source>
        <dbReference type="PROSITE" id="PS50983"/>
    </source>
</evidence>
<dbReference type="SUPFAM" id="SSF53807">
    <property type="entry name" value="Helical backbone' metal receptor"/>
    <property type="match status" value="1"/>
</dbReference>
<evidence type="ECO:0000313" key="7">
    <source>
        <dbReference type="EMBL" id="MFC4564362.1"/>
    </source>
</evidence>
<feature type="signal peptide" evidence="5">
    <location>
        <begin position="1"/>
        <end position="30"/>
    </location>
</feature>
<dbReference type="InterPro" id="IPR051313">
    <property type="entry name" value="Bact_iron-sidero_bind"/>
</dbReference>
<evidence type="ECO:0000313" key="8">
    <source>
        <dbReference type="Proteomes" id="UP001595923"/>
    </source>
</evidence>
<sequence length="341" mass="36128">MPRLPRKHPHTTIAALAAAGVLLLSLTGCASGASDDEADAAPRDTVDAAAHEAVAVESGLTITDPRGEQVELDSPPERIVCLVALCDDILTELEITPTATSNPDLLAHEGFLGPDHDVPVIPGGFGGEDVEEILRHEPDLVIGLAGSHEGLAPSLDGTAPLWLTDSRSWEDSVAYLRAVATLTGRGAEQQRAEQAFYDDLATAQADAEAEGLDSLKPLVLYGSDGAFQVDSRGSIVGGLLDQVVDYDWEDRSTGGHQAGGSDYSIEEILAGDPDIIFLESFTFSPGDSTLTEQLADDPVWQRISAVEQGRVHEVDLAPWATGRGTRSLGIVLDDTMRYLRG</sequence>
<dbReference type="PANTHER" id="PTHR30532:SF1">
    <property type="entry name" value="IRON(3+)-HYDROXAMATE-BINDING PROTEIN FHUD"/>
    <property type="match status" value="1"/>
</dbReference>
<reference evidence="8" key="1">
    <citation type="journal article" date="2019" name="Int. J. Syst. Evol. Microbiol.">
        <title>The Global Catalogue of Microorganisms (GCM) 10K type strain sequencing project: providing services to taxonomists for standard genome sequencing and annotation.</title>
        <authorList>
            <consortium name="The Broad Institute Genomics Platform"/>
            <consortium name="The Broad Institute Genome Sequencing Center for Infectious Disease"/>
            <person name="Wu L."/>
            <person name="Ma J."/>
        </authorList>
    </citation>
    <scope>NUCLEOTIDE SEQUENCE [LARGE SCALE GENOMIC DNA]</scope>
    <source>
        <strain evidence="8">XZYJ18</strain>
    </source>
</reference>
<keyword evidence="4 5" id="KW-0732">Signal</keyword>
<dbReference type="Gene3D" id="3.40.50.1980">
    <property type="entry name" value="Nitrogenase molybdenum iron protein domain"/>
    <property type="match status" value="2"/>
</dbReference>
<dbReference type="InterPro" id="IPR002491">
    <property type="entry name" value="ABC_transptr_periplasmic_BD"/>
</dbReference>
<keyword evidence="3" id="KW-0813">Transport</keyword>